<dbReference type="EMBL" id="JAVRRF010000007">
    <property type="protein sequence ID" value="KAK5063300.1"/>
    <property type="molecule type" value="Genomic_DNA"/>
</dbReference>
<reference evidence="2 3" key="1">
    <citation type="submission" date="2023-08" db="EMBL/GenBank/DDBJ databases">
        <title>Black Yeasts Isolated from many extreme environments.</title>
        <authorList>
            <person name="Coleine C."/>
            <person name="Stajich J.E."/>
            <person name="Selbmann L."/>
        </authorList>
    </citation>
    <scope>NUCLEOTIDE SEQUENCE [LARGE SCALE GENOMIC DNA]</scope>
    <source>
        <strain evidence="2 3">CCFEE 6328</strain>
    </source>
</reference>
<feature type="compositionally biased region" description="Polar residues" evidence="1">
    <location>
        <begin position="198"/>
        <end position="209"/>
    </location>
</feature>
<accession>A0ABR0JF00</accession>
<evidence type="ECO:0000313" key="3">
    <source>
        <dbReference type="Proteomes" id="UP001345691"/>
    </source>
</evidence>
<proteinExistence type="predicted"/>
<dbReference type="Proteomes" id="UP001345691">
    <property type="component" value="Unassembled WGS sequence"/>
</dbReference>
<organism evidence="2 3">
    <name type="scientific">Exophiala sideris</name>
    <dbReference type="NCBI Taxonomy" id="1016849"/>
    <lineage>
        <taxon>Eukaryota</taxon>
        <taxon>Fungi</taxon>
        <taxon>Dikarya</taxon>
        <taxon>Ascomycota</taxon>
        <taxon>Pezizomycotina</taxon>
        <taxon>Eurotiomycetes</taxon>
        <taxon>Chaetothyriomycetidae</taxon>
        <taxon>Chaetothyriales</taxon>
        <taxon>Herpotrichiellaceae</taxon>
        <taxon>Exophiala</taxon>
    </lineage>
</organism>
<feature type="compositionally biased region" description="Acidic residues" evidence="1">
    <location>
        <begin position="154"/>
        <end position="163"/>
    </location>
</feature>
<name>A0ABR0JF00_9EURO</name>
<feature type="region of interest" description="Disordered" evidence="1">
    <location>
        <begin position="128"/>
        <end position="214"/>
    </location>
</feature>
<feature type="compositionally biased region" description="Polar residues" evidence="1">
    <location>
        <begin position="128"/>
        <end position="138"/>
    </location>
</feature>
<comment type="caution">
    <text evidence="2">The sequence shown here is derived from an EMBL/GenBank/DDBJ whole genome shotgun (WGS) entry which is preliminary data.</text>
</comment>
<evidence type="ECO:0000313" key="2">
    <source>
        <dbReference type="EMBL" id="KAK5063300.1"/>
    </source>
</evidence>
<protein>
    <submittedName>
        <fullName evidence="2">Uncharacterized protein</fullName>
    </submittedName>
</protein>
<feature type="compositionally biased region" description="Basic and acidic residues" evidence="1">
    <location>
        <begin position="164"/>
        <end position="181"/>
    </location>
</feature>
<gene>
    <name evidence="2" type="ORF">LTR69_004006</name>
</gene>
<sequence>MTDHQLQKRKVNAYLCAAMDKAADEFAGKNFQTVEHACMAIHDSYPDDLDIKYQVPLKQMGNKINWLAKSENTKAMALLKTWKTQKSGYGFYREYTTSIKDQAQQPDTTFQPNATTLKKLKFLKAQSSAKKTAPSGTQGDDEDGAASNSAANIEESDPEDGTYIDEKADRPRTTVSEKNDTSTKPGKTAPADSKARPTANTLQPSTSYSAPPRTKFSISIDGIPNHKDIARELNSVLQSLNQGIRHFREVHPLVKLTTTRLTDDSVTLSRELLRPSAEHIHQVERNLVALFADPAITMDLVFRAYGAVAVNDWIFNSFDDFVNPPDSQILSSVRQLDRGIYDQLKLTERTKHFDGVKVTFQQQAEKAERRLLDVFESLGGPPASFPILAAESTAATGTHGDIEHRAVRHSLWQAKVRSAFSQALNLRIKLARSPMGYEYNWPRIGHKYDTKYMKSVHDDKDQAEDEPPASILLCLRPAIYSIFNNDRLLIVPALVMLQGFGEPLPENISLLRML</sequence>
<keyword evidence="3" id="KW-1185">Reference proteome</keyword>
<evidence type="ECO:0000256" key="1">
    <source>
        <dbReference type="SAM" id="MobiDB-lite"/>
    </source>
</evidence>